<gene>
    <name evidence="3" type="primary">viuB_1</name>
    <name evidence="3" type="ORF">Csp1_00130</name>
</gene>
<dbReference type="RefSeq" id="WP_110480733.1">
    <property type="nucleotide sequence ID" value="NZ_CP024988.1"/>
</dbReference>
<dbReference type="PANTHER" id="PTHR30157:SF0">
    <property type="entry name" value="NADPH-DEPENDENT FERRIC-CHELATE REDUCTASE"/>
    <property type="match status" value="1"/>
</dbReference>
<dbReference type="InterPro" id="IPR013113">
    <property type="entry name" value="SIP_FAD-bd"/>
</dbReference>
<evidence type="ECO:0000313" key="3">
    <source>
        <dbReference type="EMBL" id="AWT24853.1"/>
    </source>
</evidence>
<sequence>MTDNPRQPARRRRPAPGPATVTATRRIPGGMVRLTLSPEKPVSAMDLQYTDHYVKLLFPPVGATWSWEDATIDPATVRDVLPKDQLPVMRTYTLRSWDTEANTVDIDFVIHGDQGIAGPWAAEVQPGARIAFAGPGGAWRPSPGYSRYVFAGDESAAPAIFAGVENLPAGSSAEVFLEEEDAAHALDAPVAPEGSEVTVHRVYRDGAVHGTELVRAVVESGLAAEAASGTRTSWFVHGVAEMIRDLRRHLFVDNGLDRADVSISGYWRLGMVEDEWQASKREFNAEIEAAEAAAQAAR</sequence>
<dbReference type="PROSITE" id="PS51384">
    <property type="entry name" value="FAD_FR"/>
    <property type="match status" value="1"/>
</dbReference>
<evidence type="ECO:0000256" key="1">
    <source>
        <dbReference type="SAM" id="MobiDB-lite"/>
    </source>
</evidence>
<feature type="domain" description="FAD-binding FR-type" evidence="2">
    <location>
        <begin position="14"/>
        <end position="142"/>
    </location>
</feature>
<dbReference type="Gene3D" id="2.40.30.10">
    <property type="entry name" value="Translation factors"/>
    <property type="match status" value="1"/>
</dbReference>
<dbReference type="InterPro" id="IPR017927">
    <property type="entry name" value="FAD-bd_FR_type"/>
</dbReference>
<dbReference type="KEGG" id="cpre:Csp1_00130"/>
<dbReference type="InterPro" id="IPR039374">
    <property type="entry name" value="SIP_fam"/>
</dbReference>
<accession>A0A2Z3YTP5</accession>
<name>A0A2Z3YTP5_9CORY</name>
<reference evidence="4" key="1">
    <citation type="submission" date="2017-11" db="EMBL/GenBank/DDBJ databases">
        <title>Otitis media/interna in a cat caused by the recently described species Corynebacterium provencense.</title>
        <authorList>
            <person name="Kittl S."/>
            <person name="Brodard I."/>
            <person name="Rychener L."/>
            <person name="Jores J."/>
            <person name="Roosje P."/>
            <person name="Gobeli Brawand S."/>
        </authorList>
    </citation>
    <scope>NUCLEOTIDE SEQUENCE [LARGE SCALE GENOMIC DNA]</scope>
    <source>
        <strain evidence="4">17KM38</strain>
    </source>
</reference>
<evidence type="ECO:0000259" key="2">
    <source>
        <dbReference type="PROSITE" id="PS51384"/>
    </source>
</evidence>
<dbReference type="Pfam" id="PF04954">
    <property type="entry name" value="SIP"/>
    <property type="match status" value="1"/>
</dbReference>
<dbReference type="InterPro" id="IPR007037">
    <property type="entry name" value="SIP_rossman_dom"/>
</dbReference>
<keyword evidence="4" id="KW-1185">Reference proteome</keyword>
<evidence type="ECO:0000313" key="4">
    <source>
        <dbReference type="Proteomes" id="UP000247696"/>
    </source>
</evidence>
<dbReference type="SUPFAM" id="SSF63380">
    <property type="entry name" value="Riboflavin synthase domain-like"/>
    <property type="match status" value="1"/>
</dbReference>
<feature type="region of interest" description="Disordered" evidence="1">
    <location>
        <begin position="1"/>
        <end position="23"/>
    </location>
</feature>
<dbReference type="OrthoDB" id="9814826at2"/>
<dbReference type="CDD" id="cd06193">
    <property type="entry name" value="siderophore_interacting"/>
    <property type="match status" value="1"/>
</dbReference>
<proteinExistence type="predicted"/>
<dbReference type="AlphaFoldDB" id="A0A2Z3YTP5"/>
<dbReference type="Gene3D" id="3.40.50.80">
    <property type="entry name" value="Nucleotide-binding domain of ferredoxin-NADP reductase (FNR) module"/>
    <property type="match status" value="1"/>
</dbReference>
<dbReference type="PANTHER" id="PTHR30157">
    <property type="entry name" value="FERRIC REDUCTASE, NADPH-DEPENDENT"/>
    <property type="match status" value="1"/>
</dbReference>
<dbReference type="InterPro" id="IPR017938">
    <property type="entry name" value="Riboflavin_synthase-like_b-brl"/>
</dbReference>
<organism evidence="3 4">
    <name type="scientific">Corynebacterium provencense</name>
    <dbReference type="NCBI Taxonomy" id="1737425"/>
    <lineage>
        <taxon>Bacteria</taxon>
        <taxon>Bacillati</taxon>
        <taxon>Actinomycetota</taxon>
        <taxon>Actinomycetes</taxon>
        <taxon>Mycobacteriales</taxon>
        <taxon>Corynebacteriaceae</taxon>
        <taxon>Corynebacterium</taxon>
    </lineage>
</organism>
<dbReference type="GO" id="GO:0016491">
    <property type="term" value="F:oxidoreductase activity"/>
    <property type="evidence" value="ECO:0007669"/>
    <property type="project" value="InterPro"/>
</dbReference>
<protein>
    <submittedName>
        <fullName evidence="3">Vibriobactin utilization protein ViuB</fullName>
    </submittedName>
</protein>
<dbReference type="EMBL" id="CP024988">
    <property type="protein sequence ID" value="AWT24853.1"/>
    <property type="molecule type" value="Genomic_DNA"/>
</dbReference>
<dbReference type="STRING" id="1737425.GCA_900049755_01796"/>
<dbReference type="Pfam" id="PF08021">
    <property type="entry name" value="FAD_binding_9"/>
    <property type="match status" value="1"/>
</dbReference>
<dbReference type="InterPro" id="IPR039261">
    <property type="entry name" value="FNR_nucleotide-bd"/>
</dbReference>
<dbReference type="Proteomes" id="UP000247696">
    <property type="component" value="Chromosome"/>
</dbReference>